<dbReference type="EC" id="4.1.1.111" evidence="4"/>
<evidence type="ECO:0000313" key="8">
    <source>
        <dbReference type="EMBL" id="RQW13457.1"/>
    </source>
</evidence>
<feature type="domain" description="Siroheme decarboxylase NirL-like HTH" evidence="7">
    <location>
        <begin position="221"/>
        <end position="262"/>
    </location>
</feature>
<evidence type="ECO:0000259" key="6">
    <source>
        <dbReference type="Pfam" id="PF17805"/>
    </source>
</evidence>
<dbReference type="PANTHER" id="PTHR43413:SF1">
    <property type="entry name" value="SIROHEME DECARBOXYLASE NIRL SUBUNIT"/>
    <property type="match status" value="1"/>
</dbReference>
<dbReference type="InterPro" id="IPR040523">
    <property type="entry name" value="AsnC_trans_reg2"/>
</dbReference>
<reference evidence="8 9" key="1">
    <citation type="submission" date="2018-11" db="EMBL/GenBank/DDBJ databases">
        <title>Genome sequence of strain 7197.</title>
        <authorList>
            <person name="Gao J."/>
            <person name="Sun J."/>
        </authorList>
    </citation>
    <scope>NUCLEOTIDE SEQUENCE [LARGE SCALE GENOMIC DNA]</scope>
    <source>
        <strain evidence="8 9">7197</strain>
    </source>
</reference>
<feature type="domain" description="Siroheme decarboxylase AsnC-like ligand binding" evidence="6">
    <location>
        <begin position="101"/>
        <end position="180"/>
    </location>
</feature>
<feature type="domain" description="Siroheme decarboxylase NirL-like HTH" evidence="7">
    <location>
        <begin position="44"/>
        <end position="90"/>
    </location>
</feature>
<dbReference type="SUPFAM" id="SSF46785">
    <property type="entry name" value="Winged helix' DNA-binding domain"/>
    <property type="match status" value="1"/>
</dbReference>
<evidence type="ECO:0000256" key="2">
    <source>
        <dbReference type="ARBA" id="ARBA00023444"/>
    </source>
</evidence>
<comment type="pathway">
    <text evidence="2">Porphyrin-containing compound metabolism.</text>
</comment>
<dbReference type="Pfam" id="PF17805">
    <property type="entry name" value="AsnC_trans_reg2"/>
    <property type="match status" value="2"/>
</dbReference>
<dbReference type="GO" id="GO:0016829">
    <property type="term" value="F:lyase activity"/>
    <property type="evidence" value="ECO:0007669"/>
    <property type="project" value="UniProtKB-KW"/>
</dbReference>
<comment type="catalytic activity">
    <reaction evidence="5">
        <text>siroheme + 2 H(+) = 12,18-didecarboxysiroheme + 2 CO2</text>
        <dbReference type="Rhea" id="RHEA:19093"/>
        <dbReference type="ChEBI" id="CHEBI:15378"/>
        <dbReference type="ChEBI" id="CHEBI:16526"/>
        <dbReference type="ChEBI" id="CHEBI:60052"/>
        <dbReference type="ChEBI" id="CHEBI:140497"/>
        <dbReference type="EC" id="4.1.1.111"/>
    </reaction>
</comment>
<evidence type="ECO:0000256" key="4">
    <source>
        <dbReference type="ARBA" id="ARBA00023471"/>
    </source>
</evidence>
<keyword evidence="1" id="KW-0456">Lyase</keyword>
<dbReference type="Gene3D" id="1.10.10.10">
    <property type="entry name" value="Winged helix-like DNA-binding domain superfamily/Winged helix DNA-binding domain"/>
    <property type="match status" value="1"/>
</dbReference>
<evidence type="ECO:0000256" key="5">
    <source>
        <dbReference type="ARBA" id="ARBA00048470"/>
    </source>
</evidence>
<name>A0A3N9PDS5_9BACL</name>
<evidence type="ECO:0000313" key="9">
    <source>
        <dbReference type="Proteomes" id="UP000282529"/>
    </source>
</evidence>
<dbReference type="InterPro" id="IPR036388">
    <property type="entry name" value="WH-like_DNA-bd_sf"/>
</dbReference>
<gene>
    <name evidence="8" type="ORF">EH198_03270</name>
</gene>
<comment type="caution">
    <text evidence="8">The sequence shown here is derived from an EMBL/GenBank/DDBJ whole genome shotgun (WGS) entry which is preliminary data.</text>
</comment>
<keyword evidence="9" id="KW-1185">Reference proteome</keyword>
<evidence type="ECO:0000256" key="3">
    <source>
        <dbReference type="ARBA" id="ARBA00023457"/>
    </source>
</evidence>
<accession>A0A3N9PDS5</accession>
<dbReference type="PANTHER" id="PTHR43413">
    <property type="entry name" value="TRANSCRIPTIONAL REGULATOR, ASNC FAMILY"/>
    <property type="match status" value="1"/>
</dbReference>
<sequence length="366" mass="41716">MRRLPCPIVLLQRGQFHGRRAVVLQKNGGAVSRGGEALELDVKDRKLLNRLQIELPLVRHPWRLIAEELEIQQEDVLERLERLKKEGFIRRIGGIFNPAGLGFKGCLYAMRVEESLFYPTAAVVNSFRGVTHNYRRHSRLNMWFTLTARTEEERGAILEAIREAAGRPQLYEFPAEQVFKLKVFLNMEEMAASSAMTPGQVGNKTLSLYKEHQEIESSDLHLIRELQGDLPLLPEPYTEIARKTGFSLEEVFLRLQALQAGGALKRIGAVLRHREAGFTANGLFVSVLPAERIPEAGERLAGYAEVSHCYKRRAHPDWPYNLYAMIHGPDETAVRKIAEHFIRQEGISEYDILFSTEELKKTSFSI</sequence>
<evidence type="ECO:0000256" key="1">
    <source>
        <dbReference type="ARBA" id="ARBA00023239"/>
    </source>
</evidence>
<proteinExistence type="inferred from homology"/>
<dbReference type="InterPro" id="IPR053953">
    <property type="entry name" value="NirdL-like_HTH"/>
</dbReference>
<feature type="domain" description="Siroheme decarboxylase AsnC-like ligand binding" evidence="6">
    <location>
        <begin position="276"/>
        <end position="360"/>
    </location>
</feature>
<protein>
    <recommendedName>
        <fullName evidence="4">siroheme decarboxylase</fullName>
        <ecNumber evidence="4">4.1.1.111</ecNumber>
    </recommendedName>
</protein>
<dbReference type="AlphaFoldDB" id="A0A3N9PDS5"/>
<dbReference type="OrthoDB" id="9806536at2"/>
<dbReference type="EMBL" id="RQPI01000001">
    <property type="protein sequence ID" value="RQW13457.1"/>
    <property type="molecule type" value="Genomic_DNA"/>
</dbReference>
<comment type="similarity">
    <text evidence="3">Belongs to the Ahb/Nir family.</text>
</comment>
<dbReference type="InterPro" id="IPR050684">
    <property type="entry name" value="HTH-Siroheme_Decarb"/>
</dbReference>
<dbReference type="InterPro" id="IPR036390">
    <property type="entry name" value="WH_DNA-bd_sf"/>
</dbReference>
<dbReference type="Proteomes" id="UP000282529">
    <property type="component" value="Unassembled WGS sequence"/>
</dbReference>
<organism evidence="8 9">
    <name type="scientific">Paenibacillus rhizophilus</name>
    <dbReference type="NCBI Taxonomy" id="1850366"/>
    <lineage>
        <taxon>Bacteria</taxon>
        <taxon>Bacillati</taxon>
        <taxon>Bacillota</taxon>
        <taxon>Bacilli</taxon>
        <taxon>Bacillales</taxon>
        <taxon>Paenibacillaceae</taxon>
        <taxon>Paenibacillus</taxon>
    </lineage>
</organism>
<dbReference type="Pfam" id="PF22451">
    <property type="entry name" value="NirdL-like_HTH"/>
    <property type="match status" value="2"/>
</dbReference>
<dbReference type="Gene3D" id="3.30.70.3460">
    <property type="match status" value="2"/>
</dbReference>
<evidence type="ECO:0000259" key="7">
    <source>
        <dbReference type="Pfam" id="PF22451"/>
    </source>
</evidence>